<proteinExistence type="predicted"/>
<dbReference type="EMBL" id="UYSG01002037">
    <property type="protein sequence ID" value="VDL56164.1"/>
    <property type="molecule type" value="Genomic_DNA"/>
</dbReference>
<reference evidence="1 2" key="2">
    <citation type="submission" date="2018-11" db="EMBL/GenBank/DDBJ databases">
        <authorList>
            <consortium name="Pathogen Informatics"/>
        </authorList>
    </citation>
    <scope>NUCLEOTIDE SEQUENCE [LARGE SCALE GENOMIC DNA]</scope>
</reference>
<organism evidence="3">
    <name type="scientific">Hymenolepis diminuta</name>
    <name type="common">Rat tapeworm</name>
    <dbReference type="NCBI Taxonomy" id="6216"/>
    <lineage>
        <taxon>Eukaryota</taxon>
        <taxon>Metazoa</taxon>
        <taxon>Spiralia</taxon>
        <taxon>Lophotrochozoa</taxon>
        <taxon>Platyhelminthes</taxon>
        <taxon>Cestoda</taxon>
        <taxon>Eucestoda</taxon>
        <taxon>Cyclophyllidea</taxon>
        <taxon>Hymenolepididae</taxon>
        <taxon>Hymenolepis</taxon>
    </lineage>
</organism>
<name>A0A0R3SIQ3_HYMDI</name>
<accession>A0A0R3SIQ3</accession>
<evidence type="ECO:0000313" key="3">
    <source>
        <dbReference type="WBParaSite" id="HDID_0000481801-mRNA-1"/>
    </source>
</evidence>
<protein>
    <submittedName>
        <fullName evidence="1 3">Uncharacterized protein</fullName>
    </submittedName>
</protein>
<dbReference type="OrthoDB" id="10521745at2759"/>
<reference evidence="3" key="1">
    <citation type="submission" date="2017-02" db="UniProtKB">
        <authorList>
            <consortium name="WormBaseParasite"/>
        </authorList>
    </citation>
    <scope>IDENTIFICATION</scope>
</reference>
<evidence type="ECO:0000313" key="1">
    <source>
        <dbReference type="EMBL" id="VDL56164.1"/>
    </source>
</evidence>
<evidence type="ECO:0000313" key="2">
    <source>
        <dbReference type="Proteomes" id="UP000274504"/>
    </source>
</evidence>
<dbReference type="Proteomes" id="UP000274504">
    <property type="component" value="Unassembled WGS sequence"/>
</dbReference>
<gene>
    <name evidence="1" type="ORF">HDID_LOCUS4816</name>
</gene>
<dbReference type="AlphaFoldDB" id="A0A0R3SIQ3"/>
<sequence>MEANEANAKSVRLLVRRFKRCPSLSSSDSNPESLEWQPRRRRALQRTISTSDKEQSMRRFASLVKASRECLKLMLPREEFISKKKISDHEIIDRAVQVVARRPEELSEDKVVLQAKMKLLKCVQEMTQSRFGKFYDFNLEAIDEFGMLAEKNGSGKSGRLIRRLTK</sequence>
<dbReference type="WBParaSite" id="HDID_0000481801-mRNA-1">
    <property type="protein sequence ID" value="HDID_0000481801-mRNA-1"/>
    <property type="gene ID" value="HDID_0000481801"/>
</dbReference>